<dbReference type="EMBL" id="MNQU01000237">
    <property type="protein sequence ID" value="OKZ32000.1"/>
    <property type="molecule type" value="Genomic_DNA"/>
</dbReference>
<gene>
    <name evidence="2" type="ORF">BHV79_11640</name>
</gene>
<evidence type="ECO:0000313" key="2">
    <source>
        <dbReference type="EMBL" id="OKZ32000.1"/>
    </source>
</evidence>
<sequence>MRTSAFGLQTIRIKKKRISLKDWRTTVGTCPRRGAKRNEPRQQQPFTAGKGKNKAQGNGVW</sequence>
<name>A0A1Q6HZC9_BACUN</name>
<accession>A0A1Q6HZC9</accession>
<organism evidence="2 3">
    <name type="scientific">Bacteroides uniformis</name>
    <dbReference type="NCBI Taxonomy" id="820"/>
    <lineage>
        <taxon>Bacteria</taxon>
        <taxon>Pseudomonadati</taxon>
        <taxon>Bacteroidota</taxon>
        <taxon>Bacteroidia</taxon>
        <taxon>Bacteroidales</taxon>
        <taxon>Bacteroidaceae</taxon>
        <taxon>Bacteroides</taxon>
    </lineage>
</organism>
<feature type="compositionally biased region" description="Low complexity" evidence="1">
    <location>
        <begin position="48"/>
        <end position="61"/>
    </location>
</feature>
<proteinExistence type="predicted"/>
<evidence type="ECO:0000313" key="3">
    <source>
        <dbReference type="Proteomes" id="UP000186549"/>
    </source>
</evidence>
<dbReference type="Proteomes" id="UP000186549">
    <property type="component" value="Unassembled WGS sequence"/>
</dbReference>
<protein>
    <submittedName>
        <fullName evidence="2">Uncharacterized protein</fullName>
    </submittedName>
</protein>
<feature type="region of interest" description="Disordered" evidence="1">
    <location>
        <begin position="28"/>
        <end position="61"/>
    </location>
</feature>
<evidence type="ECO:0000256" key="1">
    <source>
        <dbReference type="SAM" id="MobiDB-lite"/>
    </source>
</evidence>
<dbReference type="AlphaFoldDB" id="A0A1Q6HZC9"/>
<comment type="caution">
    <text evidence="2">The sequence shown here is derived from an EMBL/GenBank/DDBJ whole genome shotgun (WGS) entry which is preliminary data.</text>
</comment>
<reference evidence="2 3" key="1">
    <citation type="journal article" date="2016" name="Nat. Biotechnol.">
        <title>Measurement of bacterial replication rates in microbial communities.</title>
        <authorList>
            <person name="Brown C.T."/>
            <person name="Olm M.R."/>
            <person name="Thomas B.C."/>
            <person name="Banfield J.F."/>
        </authorList>
    </citation>
    <scope>NUCLEOTIDE SEQUENCE [LARGE SCALE GENOMIC DNA]</scope>
    <source>
        <strain evidence="2">45_41</strain>
    </source>
</reference>